<evidence type="ECO:0000256" key="1">
    <source>
        <dbReference type="SAM" id="MobiDB-lite"/>
    </source>
</evidence>
<evidence type="ECO:0000313" key="4">
    <source>
        <dbReference type="Proteomes" id="UP001500728"/>
    </source>
</evidence>
<proteinExistence type="predicted"/>
<sequence length="550" mass="60128">MAADETTTPEPGQVPLAPLPDHRNVHTPWWQELWRRHAHVITPLRARGLQCDIEFGLSTYNVRVSLPDDSYLVISPPHDPPSERPPGEPEGWIATREHPDDQTLFEVIYDSAPSNDPGAPQRPEARHGGSAQPLIEAIDHRLAQLGLLPHPVLPHETHTFPQPSRHPSRHGSSRRHRRKPPHRPDARPDFFPLRTLGASIRTARRTLPLIIGAACLTLALTGCSDEVGPAQARQTPSASTAPKPAPALSAAQARDVITRYSKINNEANADRDRRLLDTVEDGPLYAMSVSDYTETEGLPAKDREPYEAWSYDLASAKLYIPRLADGQERWFAAALSSEKGEAPSRLAVFAEQPQHKRWEMVSVVDLDSQKLPDVALDREGYATAVAANDNKQLAADADLLRTAVLDNFTTGGTNTGSKVFAPTKASKRQVKVHSDAATRFGDQGTSVFDGADNRFTDAYALKTADGGALVLFSHTHTQTDAVAHSGLQINPGKGDRAWLHDVPRMSIQYTFVCNDAATVPAKAEPSRLIGYTCARTDASGPPVPSWSHRA</sequence>
<feature type="compositionally biased region" description="Polar residues" evidence="1">
    <location>
        <begin position="1"/>
        <end position="10"/>
    </location>
</feature>
<evidence type="ECO:0000259" key="2">
    <source>
        <dbReference type="Pfam" id="PF26366"/>
    </source>
</evidence>
<feature type="region of interest" description="Disordered" evidence="1">
    <location>
        <begin position="1"/>
        <end position="22"/>
    </location>
</feature>
<dbReference type="EMBL" id="BAAAUW010000001">
    <property type="protein sequence ID" value="GAA3246572.1"/>
    <property type="molecule type" value="Genomic_DNA"/>
</dbReference>
<dbReference type="InterPro" id="IPR058407">
    <property type="entry name" value="DUF8094"/>
</dbReference>
<accession>A0ABP6QQ87</accession>
<feature type="region of interest" description="Disordered" evidence="1">
    <location>
        <begin position="151"/>
        <end position="190"/>
    </location>
</feature>
<feature type="region of interest" description="Disordered" evidence="1">
    <location>
        <begin position="110"/>
        <end position="130"/>
    </location>
</feature>
<protein>
    <recommendedName>
        <fullName evidence="2">DUF8094 domain-containing protein</fullName>
    </recommendedName>
</protein>
<feature type="compositionally biased region" description="Low complexity" evidence="1">
    <location>
        <begin position="236"/>
        <end position="249"/>
    </location>
</feature>
<evidence type="ECO:0000313" key="3">
    <source>
        <dbReference type="EMBL" id="GAA3246572.1"/>
    </source>
</evidence>
<feature type="compositionally biased region" description="Basic residues" evidence="1">
    <location>
        <begin position="166"/>
        <end position="181"/>
    </location>
</feature>
<gene>
    <name evidence="3" type="ORF">GCM10010469_02560</name>
</gene>
<organism evidence="3 4">
    <name type="scientific">Streptomyces labedae</name>
    <dbReference type="NCBI Taxonomy" id="285569"/>
    <lineage>
        <taxon>Bacteria</taxon>
        <taxon>Bacillati</taxon>
        <taxon>Actinomycetota</taxon>
        <taxon>Actinomycetes</taxon>
        <taxon>Kitasatosporales</taxon>
        <taxon>Streptomycetaceae</taxon>
        <taxon>Streptomyces</taxon>
    </lineage>
</organism>
<keyword evidence="4" id="KW-1185">Reference proteome</keyword>
<comment type="caution">
    <text evidence="3">The sequence shown here is derived from an EMBL/GenBank/DDBJ whole genome shotgun (WGS) entry which is preliminary data.</text>
</comment>
<dbReference type="Proteomes" id="UP001500728">
    <property type="component" value="Unassembled WGS sequence"/>
</dbReference>
<feature type="domain" description="DUF8094" evidence="2">
    <location>
        <begin position="244"/>
        <end position="540"/>
    </location>
</feature>
<name>A0ABP6QQ87_9ACTN</name>
<feature type="region of interest" description="Disordered" evidence="1">
    <location>
        <begin position="228"/>
        <end position="249"/>
    </location>
</feature>
<dbReference type="Pfam" id="PF26366">
    <property type="entry name" value="DUF8094"/>
    <property type="match status" value="1"/>
</dbReference>
<dbReference type="RefSeq" id="WP_346150582.1">
    <property type="nucleotide sequence ID" value="NZ_BAAAUW010000001.1"/>
</dbReference>
<reference evidence="4" key="1">
    <citation type="journal article" date="2019" name="Int. J. Syst. Evol. Microbiol.">
        <title>The Global Catalogue of Microorganisms (GCM) 10K type strain sequencing project: providing services to taxonomists for standard genome sequencing and annotation.</title>
        <authorList>
            <consortium name="The Broad Institute Genomics Platform"/>
            <consortium name="The Broad Institute Genome Sequencing Center for Infectious Disease"/>
            <person name="Wu L."/>
            <person name="Ma J."/>
        </authorList>
    </citation>
    <scope>NUCLEOTIDE SEQUENCE [LARGE SCALE GENOMIC DNA]</scope>
    <source>
        <strain evidence="4">JCM 9381</strain>
    </source>
</reference>
<feature type="region of interest" description="Disordered" evidence="1">
    <location>
        <begin position="75"/>
        <end position="95"/>
    </location>
</feature>